<gene>
    <name evidence="1" type="ORF">L2E82_17818</name>
</gene>
<name>A0ACB9F8X0_CICIN</name>
<comment type="caution">
    <text evidence="1">The sequence shown here is derived from an EMBL/GenBank/DDBJ whole genome shotgun (WGS) entry which is preliminary data.</text>
</comment>
<reference evidence="2" key="1">
    <citation type="journal article" date="2022" name="Mol. Ecol. Resour.">
        <title>The genomes of chicory, endive, great burdock and yacon provide insights into Asteraceae palaeo-polyploidization history and plant inulin production.</title>
        <authorList>
            <person name="Fan W."/>
            <person name="Wang S."/>
            <person name="Wang H."/>
            <person name="Wang A."/>
            <person name="Jiang F."/>
            <person name="Liu H."/>
            <person name="Zhao H."/>
            <person name="Xu D."/>
            <person name="Zhang Y."/>
        </authorList>
    </citation>
    <scope>NUCLEOTIDE SEQUENCE [LARGE SCALE GENOMIC DNA]</scope>
    <source>
        <strain evidence="2">cv. Punajuju</strain>
    </source>
</reference>
<reference evidence="1 2" key="2">
    <citation type="journal article" date="2022" name="Mol. Ecol. Resour.">
        <title>The genomes of chicory, endive, great burdock and yacon provide insights into Asteraceae paleo-polyploidization history and plant inulin production.</title>
        <authorList>
            <person name="Fan W."/>
            <person name="Wang S."/>
            <person name="Wang H."/>
            <person name="Wang A."/>
            <person name="Jiang F."/>
            <person name="Liu H."/>
            <person name="Zhao H."/>
            <person name="Xu D."/>
            <person name="Zhang Y."/>
        </authorList>
    </citation>
    <scope>NUCLEOTIDE SEQUENCE [LARGE SCALE GENOMIC DNA]</scope>
    <source>
        <strain evidence="2">cv. Punajuju</strain>
        <tissue evidence="1">Leaves</tissue>
    </source>
</reference>
<evidence type="ECO:0000313" key="1">
    <source>
        <dbReference type="EMBL" id="KAI3767582.1"/>
    </source>
</evidence>
<dbReference type="Proteomes" id="UP001055811">
    <property type="component" value="Linkage Group LG03"/>
</dbReference>
<keyword evidence="2" id="KW-1185">Reference proteome</keyword>
<dbReference type="EMBL" id="CM042011">
    <property type="protein sequence ID" value="KAI3767582.1"/>
    <property type="molecule type" value="Genomic_DNA"/>
</dbReference>
<accession>A0ACB9F8X0</accession>
<protein>
    <submittedName>
        <fullName evidence="1">Uncharacterized protein</fullName>
    </submittedName>
</protein>
<sequence>MTKHRQPGPTTTFSDDTTTPTTAVRLPSLTAIIQPLPNLVSSDDTTPSPATTIAYDHAKDLTKERLAISELLEIPIIFLVNLQLTFSKETPKGPSSSSSMRLHYFDKHKSLPLIA</sequence>
<organism evidence="1 2">
    <name type="scientific">Cichorium intybus</name>
    <name type="common">Chicory</name>
    <dbReference type="NCBI Taxonomy" id="13427"/>
    <lineage>
        <taxon>Eukaryota</taxon>
        <taxon>Viridiplantae</taxon>
        <taxon>Streptophyta</taxon>
        <taxon>Embryophyta</taxon>
        <taxon>Tracheophyta</taxon>
        <taxon>Spermatophyta</taxon>
        <taxon>Magnoliopsida</taxon>
        <taxon>eudicotyledons</taxon>
        <taxon>Gunneridae</taxon>
        <taxon>Pentapetalae</taxon>
        <taxon>asterids</taxon>
        <taxon>campanulids</taxon>
        <taxon>Asterales</taxon>
        <taxon>Asteraceae</taxon>
        <taxon>Cichorioideae</taxon>
        <taxon>Cichorieae</taxon>
        <taxon>Cichoriinae</taxon>
        <taxon>Cichorium</taxon>
    </lineage>
</organism>
<proteinExistence type="predicted"/>
<evidence type="ECO:0000313" key="2">
    <source>
        <dbReference type="Proteomes" id="UP001055811"/>
    </source>
</evidence>